<organism evidence="12 13">
    <name type="scientific">Pocillopora meandrina</name>
    <dbReference type="NCBI Taxonomy" id="46732"/>
    <lineage>
        <taxon>Eukaryota</taxon>
        <taxon>Metazoa</taxon>
        <taxon>Cnidaria</taxon>
        <taxon>Anthozoa</taxon>
        <taxon>Hexacorallia</taxon>
        <taxon>Scleractinia</taxon>
        <taxon>Astrocoeniina</taxon>
        <taxon>Pocilloporidae</taxon>
        <taxon>Pocillopora</taxon>
    </lineage>
</organism>
<name>A0AAU9XCQ5_9CNID</name>
<dbReference type="InterPro" id="IPR024660">
    <property type="entry name" value="UCS_central_dom"/>
</dbReference>
<dbReference type="GO" id="GO:0007517">
    <property type="term" value="P:muscle organ development"/>
    <property type="evidence" value="ECO:0007669"/>
    <property type="project" value="UniProtKB-KW"/>
</dbReference>
<dbReference type="Proteomes" id="UP001159428">
    <property type="component" value="Unassembled WGS sequence"/>
</dbReference>
<dbReference type="GO" id="GO:0030154">
    <property type="term" value="P:cell differentiation"/>
    <property type="evidence" value="ECO:0007669"/>
    <property type="project" value="UniProtKB-KW"/>
</dbReference>
<dbReference type="InterPro" id="IPR019734">
    <property type="entry name" value="TPR_rpt"/>
</dbReference>
<evidence type="ECO:0000256" key="7">
    <source>
        <dbReference type="ARBA" id="ARBA00022541"/>
    </source>
</evidence>
<evidence type="ECO:0000256" key="1">
    <source>
        <dbReference type="ARBA" id="ARBA00004161"/>
    </source>
</evidence>
<gene>
    <name evidence="12" type="ORF">PMEA_00020916</name>
</gene>
<dbReference type="SMART" id="SM00028">
    <property type="entry name" value="TPR"/>
    <property type="match status" value="3"/>
</dbReference>
<dbReference type="GO" id="GO:0031672">
    <property type="term" value="C:A band"/>
    <property type="evidence" value="ECO:0007669"/>
    <property type="project" value="UniProtKB-SubCell"/>
</dbReference>
<comment type="caution">
    <text evidence="12">The sequence shown here is derived from an EMBL/GenBank/DDBJ whole genome shotgun (WGS) entry which is preliminary data.</text>
</comment>
<evidence type="ECO:0000256" key="5">
    <source>
        <dbReference type="ARBA" id="ARBA00022473"/>
    </source>
</evidence>
<dbReference type="SUPFAM" id="SSF48371">
    <property type="entry name" value="ARM repeat"/>
    <property type="match status" value="3"/>
</dbReference>
<dbReference type="Gene3D" id="1.25.40.10">
    <property type="entry name" value="Tetratricopeptide repeat domain"/>
    <property type="match status" value="1"/>
</dbReference>
<evidence type="ECO:0000259" key="11">
    <source>
        <dbReference type="Pfam" id="PF11701"/>
    </source>
</evidence>
<dbReference type="InterPro" id="IPR011990">
    <property type="entry name" value="TPR-like_helical_dom_sf"/>
</dbReference>
<evidence type="ECO:0000256" key="2">
    <source>
        <dbReference type="ARBA" id="ARBA00004216"/>
    </source>
</evidence>
<sequence length="941" mass="104071">MEKDSEHQGALDLKTEGNQYFKEEKYELAASCYTQALKLFTPEEKDKGKLKDRGVILKNRAACYLKLEKYEEAVTDATEALVALPNDTKALFRRCQGQEKLGRLEAAFRDARTLIHIEPKNTTVQETLKRLGTQLQAKTDRCRTTDGLVGEMFTSLFSKEESEEKRKQAIKNLVILANDEPGAQRIFRGGELPRVVSLLNSGSDEQTVAMLKVLKGLCTNSKLRTLSVLKEVSLSRLLTLIESPVTEVSTTAVLVPQQALESLVPLPPDKKEMKDGQPPQELENKEEIQGLLTLLMDTVMSEKVGAESRDAVIDVFIKVVPKNKLAVELLVKIGGIRKLMVIAASTAPLESQGKEALAVSNNTRMHISVALAKMVDSFGYHEKEKEPLMEDATAAISQYLNQSSPEAHIKGATALSCLFQGVQEAAATVLGNEEFLGKMVALAEREDRVSQIVASETLALGASEKKLSTVLNTKALPVLKDLYHLKDDSIRVRALVGLCKLGTTGGGTVNDQTFVEGATLKLYKSVRSFLTKSKKDLELRKWAAEGLSFLTMDADVKETFLEDQQALRSLMELAKAKDGSLLYGVCQTLVNLTNTFDKPEIPDEMKQLGEFAKVKLPKFSEKDGEEYVKKRIKKLVEEGILSALVNLTDTESNTSREMISRVFMGITNEQEHRGVTVQQGGVKALISLAAQNTEKGADFAAQSVAKIAITMNPEVAFPGQRSFGLVRPLLKLLHPSKTALQQFESLMALTNLAQMNDEVRRHIVKEQGFSLIESLMFDEHDLVKRAATECMCNMVLCEEVFKMYEKEDAPTERVKLLTLLSGEEDFELSRAASGALAVLSSSEKVCKQIIKVSSYMDIQKQLLVSEKKELRHRGAHIAANMISANKDIATKLIESEILEILMVFSKDNDPDMSMVKACAERALETAVELNLIKENDDQDAS</sequence>
<dbReference type="AlphaFoldDB" id="A0AAU9XCQ5"/>
<dbReference type="GO" id="GO:0030018">
    <property type="term" value="C:Z disc"/>
    <property type="evidence" value="ECO:0007669"/>
    <property type="project" value="UniProtKB-SubCell"/>
</dbReference>
<dbReference type="InterPro" id="IPR016024">
    <property type="entry name" value="ARM-type_fold"/>
</dbReference>
<evidence type="ECO:0000313" key="13">
    <source>
        <dbReference type="Proteomes" id="UP001159428"/>
    </source>
</evidence>
<keyword evidence="7" id="KW-0517">Myogenesis</keyword>
<evidence type="ECO:0000313" key="12">
    <source>
        <dbReference type="EMBL" id="CAH3144034.1"/>
    </source>
</evidence>
<keyword evidence="13" id="KW-1185">Reference proteome</keyword>
<keyword evidence="8" id="KW-0221">Differentiation</keyword>
<reference evidence="12 13" key="1">
    <citation type="submission" date="2022-05" db="EMBL/GenBank/DDBJ databases">
        <authorList>
            <consortium name="Genoscope - CEA"/>
            <person name="William W."/>
        </authorList>
    </citation>
    <scope>NUCLEOTIDE SEQUENCE [LARGE SCALE GENOMIC DNA]</scope>
</reference>
<evidence type="ECO:0000256" key="4">
    <source>
        <dbReference type="ARBA" id="ARBA00020768"/>
    </source>
</evidence>
<evidence type="ECO:0000256" key="6">
    <source>
        <dbReference type="ARBA" id="ARBA00022490"/>
    </source>
</evidence>
<dbReference type="InterPro" id="IPR011989">
    <property type="entry name" value="ARM-like"/>
</dbReference>
<keyword evidence="9" id="KW-0802">TPR repeat</keyword>
<proteinExistence type="predicted"/>
<dbReference type="EMBL" id="CALNXJ010000038">
    <property type="protein sequence ID" value="CAH3144034.1"/>
    <property type="molecule type" value="Genomic_DNA"/>
</dbReference>
<keyword evidence="5" id="KW-0217">Developmental protein</keyword>
<evidence type="ECO:0000256" key="3">
    <source>
        <dbReference type="ARBA" id="ARBA00004556"/>
    </source>
</evidence>
<evidence type="ECO:0000256" key="9">
    <source>
        <dbReference type="ARBA" id="ARBA00022803"/>
    </source>
</evidence>
<dbReference type="SMART" id="SM00185">
    <property type="entry name" value="ARM"/>
    <property type="match status" value="5"/>
</dbReference>
<comment type="subcellular location">
    <subcellularLocation>
        <location evidence="1">Cytoplasm</location>
        <location evidence="1">Myofibril</location>
        <location evidence="1">Sarcomere</location>
        <location evidence="1">A band</location>
    </subcellularLocation>
    <subcellularLocation>
        <location evidence="2">Cytoplasm</location>
        <location evidence="2">Myofibril</location>
        <location evidence="2">Sarcomere</location>
        <location evidence="2">Z line</location>
    </subcellularLocation>
    <subcellularLocation>
        <location evidence="3">Cytoplasm</location>
        <location evidence="3">Perinuclear region</location>
    </subcellularLocation>
</comment>
<dbReference type="SUPFAM" id="SSF48452">
    <property type="entry name" value="TPR-like"/>
    <property type="match status" value="1"/>
</dbReference>
<protein>
    <recommendedName>
        <fullName evidence="4">Protein unc-45 homolog B</fullName>
    </recommendedName>
</protein>
<feature type="domain" description="UNC-45/Cro1/She4 central" evidence="11">
    <location>
        <begin position="358"/>
        <end position="501"/>
    </location>
</feature>
<dbReference type="Pfam" id="PF11701">
    <property type="entry name" value="UNC45-central"/>
    <property type="match status" value="1"/>
</dbReference>
<accession>A0AAU9XCQ5</accession>
<dbReference type="PANTHER" id="PTHR45994">
    <property type="entry name" value="FI21225P1"/>
    <property type="match status" value="1"/>
</dbReference>
<evidence type="ECO:0000256" key="10">
    <source>
        <dbReference type="ARBA" id="ARBA00023186"/>
    </source>
</evidence>
<dbReference type="Gene3D" id="1.25.10.10">
    <property type="entry name" value="Leucine-rich Repeat Variant"/>
    <property type="match status" value="2"/>
</dbReference>
<dbReference type="GO" id="GO:0048471">
    <property type="term" value="C:perinuclear region of cytoplasm"/>
    <property type="evidence" value="ECO:0007669"/>
    <property type="project" value="UniProtKB-SubCell"/>
</dbReference>
<dbReference type="GO" id="GO:0051879">
    <property type="term" value="F:Hsp90 protein binding"/>
    <property type="evidence" value="ECO:0007669"/>
    <property type="project" value="TreeGrafter"/>
</dbReference>
<dbReference type="InterPro" id="IPR000225">
    <property type="entry name" value="Armadillo"/>
</dbReference>
<evidence type="ECO:0000256" key="8">
    <source>
        <dbReference type="ARBA" id="ARBA00022782"/>
    </source>
</evidence>
<keyword evidence="6" id="KW-0963">Cytoplasm</keyword>
<keyword evidence="10" id="KW-0143">Chaperone</keyword>
<dbReference type="PANTHER" id="PTHR45994:SF1">
    <property type="entry name" value="FI21225P1"/>
    <property type="match status" value="1"/>
</dbReference>